<comment type="caution">
    <text evidence="2">The sequence shown here is derived from an EMBL/GenBank/DDBJ whole genome shotgun (WGS) entry which is preliminary data.</text>
</comment>
<reference evidence="2" key="2">
    <citation type="submission" date="2021-10" db="EMBL/GenBank/DDBJ databases">
        <title>Phylogenomics reveals ancestral predisposition of the termite-cultivated fungus Termitomyces towards a domesticated lifestyle.</title>
        <authorList>
            <person name="Auxier B."/>
            <person name="Grum-Grzhimaylo A."/>
            <person name="Cardenas M.E."/>
            <person name="Lodge J.D."/>
            <person name="Laessoe T."/>
            <person name="Pedersen O."/>
            <person name="Smith M.E."/>
            <person name="Kuyper T.W."/>
            <person name="Franco-Molano E.A."/>
            <person name="Baroni T.J."/>
            <person name="Aanen D.K."/>
        </authorList>
    </citation>
    <scope>NUCLEOTIDE SEQUENCE</scope>
    <source>
        <strain evidence="2">AP01</strain>
        <tissue evidence="2">Mycelium</tissue>
    </source>
</reference>
<name>A0A9P7GCW8_9AGAR</name>
<dbReference type="Proteomes" id="UP000775547">
    <property type="component" value="Unassembled WGS sequence"/>
</dbReference>
<dbReference type="EMBL" id="JABCKV010000055">
    <property type="protein sequence ID" value="KAG5644887.1"/>
    <property type="molecule type" value="Genomic_DNA"/>
</dbReference>
<dbReference type="OrthoDB" id="6509636at2759"/>
<dbReference type="Pfam" id="PF13193">
    <property type="entry name" value="AMP-binding_C"/>
    <property type="match status" value="1"/>
</dbReference>
<dbReference type="GO" id="GO:0016405">
    <property type="term" value="F:CoA-ligase activity"/>
    <property type="evidence" value="ECO:0007669"/>
    <property type="project" value="TreeGrafter"/>
</dbReference>
<dbReference type="Gene3D" id="3.30.300.30">
    <property type="match status" value="1"/>
</dbReference>
<accession>A0A9P7GCW8</accession>
<reference evidence="2" key="1">
    <citation type="submission" date="2020-07" db="EMBL/GenBank/DDBJ databases">
        <authorList>
            <person name="Nieuwenhuis M."/>
            <person name="Van De Peppel L.J.J."/>
        </authorList>
    </citation>
    <scope>NUCLEOTIDE SEQUENCE</scope>
    <source>
        <strain evidence="2">AP01</strain>
        <tissue evidence="2">Mycelium</tissue>
    </source>
</reference>
<dbReference type="Gene3D" id="3.40.50.12780">
    <property type="entry name" value="N-terminal domain of ligase-like"/>
    <property type="match status" value="2"/>
</dbReference>
<organism evidence="2 3">
    <name type="scientific">Asterophora parasitica</name>
    <dbReference type="NCBI Taxonomy" id="117018"/>
    <lineage>
        <taxon>Eukaryota</taxon>
        <taxon>Fungi</taxon>
        <taxon>Dikarya</taxon>
        <taxon>Basidiomycota</taxon>
        <taxon>Agaricomycotina</taxon>
        <taxon>Agaricomycetes</taxon>
        <taxon>Agaricomycetidae</taxon>
        <taxon>Agaricales</taxon>
        <taxon>Tricholomatineae</taxon>
        <taxon>Lyophyllaceae</taxon>
        <taxon>Asterophora</taxon>
    </lineage>
</organism>
<protein>
    <recommendedName>
        <fullName evidence="1">AMP-binding enzyme C-terminal domain-containing protein</fullName>
    </recommendedName>
</protein>
<dbReference type="AlphaFoldDB" id="A0A9P7GCW8"/>
<feature type="domain" description="AMP-binding enzyme C-terminal" evidence="1">
    <location>
        <begin position="195"/>
        <end position="266"/>
    </location>
</feature>
<dbReference type="PANTHER" id="PTHR24096">
    <property type="entry name" value="LONG-CHAIN-FATTY-ACID--COA LIGASE"/>
    <property type="match status" value="1"/>
</dbReference>
<keyword evidence="3" id="KW-1185">Reference proteome</keyword>
<dbReference type="InterPro" id="IPR042099">
    <property type="entry name" value="ANL_N_sf"/>
</dbReference>
<proteinExistence type="predicted"/>
<sequence>MRSLPISFRWQPTIGETGSTHLKKPGDIGQETLALEFCLSTLHFAMFCAMSVVVVEKYNILNLLKSIVRHRITHLIIVPPVAVDFCKQPVVGNYDLSSVRYVLIGGGRILPGVEARVIKADGSLASCGESGELVVRGPSAALGYLNDTKATKGTFVNGWIHTGDQVIISETNEIFVIDRIKELLKVKGFQVSPAELEGCLLSHPDILDCCVVGVPDDYSGDLPLAYVTLTSDAHQRSAISLEAENAIRRSIMKHIADRMVSYKQLKGGVD</sequence>
<dbReference type="InterPro" id="IPR045851">
    <property type="entry name" value="AMP-bd_C_sf"/>
</dbReference>
<evidence type="ECO:0000313" key="2">
    <source>
        <dbReference type="EMBL" id="KAG5644887.1"/>
    </source>
</evidence>
<dbReference type="PANTHER" id="PTHR24096:SF422">
    <property type="entry name" value="BCDNA.GH02901"/>
    <property type="match status" value="1"/>
</dbReference>
<evidence type="ECO:0000259" key="1">
    <source>
        <dbReference type="Pfam" id="PF13193"/>
    </source>
</evidence>
<gene>
    <name evidence="2" type="ORF">DXG03_007439</name>
</gene>
<dbReference type="InterPro" id="IPR025110">
    <property type="entry name" value="AMP-bd_C"/>
</dbReference>
<evidence type="ECO:0000313" key="3">
    <source>
        <dbReference type="Proteomes" id="UP000775547"/>
    </source>
</evidence>
<dbReference type="SUPFAM" id="SSF56801">
    <property type="entry name" value="Acetyl-CoA synthetase-like"/>
    <property type="match status" value="1"/>
</dbReference>